<gene>
    <name evidence="2" type="ORF">EX87_20490</name>
</gene>
<proteinExistence type="predicted"/>
<evidence type="ECO:0000259" key="1">
    <source>
        <dbReference type="PROSITE" id="PS50075"/>
    </source>
</evidence>
<dbReference type="Gene3D" id="1.10.1200.10">
    <property type="entry name" value="ACP-like"/>
    <property type="match status" value="1"/>
</dbReference>
<dbReference type="InterPro" id="IPR009081">
    <property type="entry name" value="PP-bd_ACP"/>
</dbReference>
<dbReference type="AlphaFoldDB" id="A0A0F7C1R9"/>
<reference evidence="2" key="1">
    <citation type="submission" date="2015-03" db="EMBL/GenBank/DDBJ databases">
        <title>MIGS Cultured Bacterial/Archaeal sample from Brevibacillus laterosporus.</title>
        <authorList>
            <person name="Zeng D."/>
            <person name="Zhu L."/>
            <person name="Dong G."/>
            <person name="Ye W."/>
            <person name="Ren D."/>
            <person name="Wu L."/>
            <person name="Xu J."/>
            <person name="Li G."/>
            <person name="Guo L."/>
        </authorList>
    </citation>
    <scope>NUCLEOTIDE SEQUENCE</scope>
    <source>
        <strain evidence="2">B9</strain>
        <plasmid evidence="2">unnamed2</plasmid>
    </source>
</reference>
<dbReference type="RefSeq" id="WP_031415176.1">
    <property type="nucleotide sequence ID" value="NZ_CP011076.1"/>
</dbReference>
<dbReference type="SUPFAM" id="SSF47336">
    <property type="entry name" value="ACP-like"/>
    <property type="match status" value="1"/>
</dbReference>
<evidence type="ECO:0000313" key="2">
    <source>
        <dbReference type="EMBL" id="AKF95957.1"/>
    </source>
</evidence>
<sequence length="81" mass="9718">MLKPDVRLVLVKIVKESFGYTLTESDLHKDFYEIGMDSFHVIKIIVGIERELKIEFEDDELDFYKYNNLEKIAEYIEKRLT</sequence>
<geneLocation type="plasmid" evidence="2">
    <name>unnamed2</name>
</geneLocation>
<keyword evidence="2" id="KW-0614">Plasmid</keyword>
<dbReference type="Pfam" id="PF00550">
    <property type="entry name" value="PP-binding"/>
    <property type="match status" value="1"/>
</dbReference>
<organism evidence="2">
    <name type="scientific">Brevibacillus laterosporus</name>
    <name type="common">Bacillus laterosporus</name>
    <dbReference type="NCBI Taxonomy" id="1465"/>
    <lineage>
        <taxon>Bacteria</taxon>
        <taxon>Bacillati</taxon>
        <taxon>Bacillota</taxon>
        <taxon>Bacilli</taxon>
        <taxon>Bacillales</taxon>
        <taxon>Paenibacillaceae</taxon>
        <taxon>Brevibacillus</taxon>
    </lineage>
</organism>
<dbReference type="PROSITE" id="PS50075">
    <property type="entry name" value="CARRIER"/>
    <property type="match status" value="1"/>
</dbReference>
<feature type="domain" description="Carrier" evidence="1">
    <location>
        <begin position="1"/>
        <end position="80"/>
    </location>
</feature>
<accession>A0A0F7C1R9</accession>
<protein>
    <recommendedName>
        <fullName evidence="1">Carrier domain-containing protein</fullName>
    </recommendedName>
</protein>
<dbReference type="EMBL" id="CP011076">
    <property type="protein sequence ID" value="AKF95957.1"/>
    <property type="molecule type" value="Genomic_DNA"/>
</dbReference>
<dbReference type="InterPro" id="IPR036736">
    <property type="entry name" value="ACP-like_sf"/>
</dbReference>
<name>A0A0F7C1R9_BRELA</name>